<feature type="domain" description="N-acetyltransferase" evidence="1">
    <location>
        <begin position="31"/>
        <end position="116"/>
    </location>
</feature>
<dbReference type="Pfam" id="PF00583">
    <property type="entry name" value="Acetyltransf_1"/>
    <property type="match status" value="1"/>
</dbReference>
<evidence type="ECO:0000313" key="3">
    <source>
        <dbReference type="Proteomes" id="UP001219585"/>
    </source>
</evidence>
<dbReference type="GO" id="GO:0016747">
    <property type="term" value="F:acyltransferase activity, transferring groups other than amino-acyl groups"/>
    <property type="evidence" value="ECO:0007669"/>
    <property type="project" value="InterPro"/>
</dbReference>
<name>A0AAJ5UVX1_9BACI</name>
<sequence>MSQVEMLEMNGEWLEGMGSFCLRSKKNSPGYLNKNKWLNQQFEKGLHYIQLLENGKQVGFIEYADAEYSSRVVYADGFVVIHCLWVSAVGKGYGTQLLKKCLEDAKKRGKKEVVVLSNDQTSWTPSKDLFLQHQFQCIATAPYDFELLMFALQENIDLPYFPNNWKERLAKFQNLTILRSFQCPYVEVATENIQVAANKLGLIPDLIDLQNREDLMEKSPTPYGIFSVVYKGQLITFHRLTVHSVYKKLQKLMNS</sequence>
<keyword evidence="2" id="KW-0808">Transferase</keyword>
<keyword evidence="2" id="KW-0012">Acyltransferase</keyword>
<evidence type="ECO:0000259" key="1">
    <source>
        <dbReference type="Pfam" id="PF00583"/>
    </source>
</evidence>
<dbReference type="AlphaFoldDB" id="A0AAJ5UVX1"/>
<reference evidence="2" key="1">
    <citation type="submission" date="2022-11" db="EMBL/GenBank/DDBJ databases">
        <title>Lysinibacillus irui.</title>
        <authorList>
            <person name="Akintayo S.O."/>
        </authorList>
    </citation>
    <scope>NUCLEOTIDE SEQUENCE</scope>
    <source>
        <strain evidence="2">IRB4-01</strain>
    </source>
</reference>
<dbReference type="SUPFAM" id="SSF55729">
    <property type="entry name" value="Acyl-CoA N-acyltransferases (Nat)"/>
    <property type="match status" value="1"/>
</dbReference>
<dbReference type="KEGG" id="liu:OU989_10690"/>
<dbReference type="InterPro" id="IPR000182">
    <property type="entry name" value="GNAT_dom"/>
</dbReference>
<gene>
    <name evidence="2" type="ORF">OU989_10690</name>
</gene>
<dbReference type="RefSeq" id="WP_274797136.1">
    <property type="nucleotide sequence ID" value="NZ_CP113527.1"/>
</dbReference>
<dbReference type="InterPro" id="IPR016181">
    <property type="entry name" value="Acyl_CoA_acyltransferase"/>
</dbReference>
<accession>A0AAJ5UVX1</accession>
<protein>
    <submittedName>
        <fullName evidence="2">GNAT family N-acetyltransferase</fullName>
        <ecNumber evidence="2">2.3.1.-</ecNumber>
    </submittedName>
</protein>
<dbReference type="Gene3D" id="3.40.630.30">
    <property type="match status" value="1"/>
</dbReference>
<organism evidence="2 3">
    <name type="scientific">Lysinibacillus irui</name>
    <dbReference type="NCBI Taxonomy" id="2998077"/>
    <lineage>
        <taxon>Bacteria</taxon>
        <taxon>Bacillati</taxon>
        <taxon>Bacillota</taxon>
        <taxon>Bacilli</taxon>
        <taxon>Bacillales</taxon>
        <taxon>Bacillaceae</taxon>
        <taxon>Lysinibacillus</taxon>
    </lineage>
</organism>
<dbReference type="CDD" id="cd04301">
    <property type="entry name" value="NAT_SF"/>
    <property type="match status" value="1"/>
</dbReference>
<evidence type="ECO:0000313" key="2">
    <source>
        <dbReference type="EMBL" id="WDV08908.1"/>
    </source>
</evidence>
<dbReference type="Proteomes" id="UP001219585">
    <property type="component" value="Chromosome"/>
</dbReference>
<proteinExistence type="predicted"/>
<dbReference type="EC" id="2.3.1.-" evidence="2"/>
<dbReference type="EMBL" id="CP113527">
    <property type="protein sequence ID" value="WDV08908.1"/>
    <property type="molecule type" value="Genomic_DNA"/>
</dbReference>